<proteinExistence type="predicted"/>
<protein>
    <submittedName>
        <fullName evidence="1">Uncharacterized protein</fullName>
    </submittedName>
</protein>
<sequence length="231" mass="26157">MEELNLFIPRARVSRFVSRPTEGGISPINELLYISRFCRLGIRLTESRILPEKRFSVRRRSFNLERNSACEVVLRQIKKSKERESGKSRPVRSFKVIGAEIQEAHLPQIANLIWDFSNHRVFGEAQVSKLCQAADLWWNYAGKPIGGEVQESEASEVAKSSWYGTVEMIPVEVESGEIQQCSEMEQVQCPCKLCIGEINPRDRSLVVAANANPSAVVADVIEGPRLERSRR</sequence>
<reference evidence="1" key="2">
    <citation type="submission" date="2020-08" db="EMBL/GenBank/DDBJ databases">
        <title>Plant Genome Project.</title>
        <authorList>
            <person name="Zhang R.-G."/>
        </authorList>
    </citation>
    <scope>NUCLEOTIDE SEQUENCE</scope>
    <source>
        <strain evidence="1">Huo1</strain>
        <tissue evidence="1">Leaf</tissue>
    </source>
</reference>
<gene>
    <name evidence="1" type="ORF">SASPL_136779</name>
</gene>
<reference evidence="1" key="1">
    <citation type="submission" date="2018-01" db="EMBL/GenBank/DDBJ databases">
        <authorList>
            <person name="Mao J.F."/>
        </authorList>
    </citation>
    <scope>NUCLEOTIDE SEQUENCE</scope>
    <source>
        <strain evidence="1">Huo1</strain>
        <tissue evidence="1">Leaf</tissue>
    </source>
</reference>
<evidence type="ECO:0000313" key="2">
    <source>
        <dbReference type="Proteomes" id="UP000298416"/>
    </source>
</evidence>
<accession>A0A8X8X0I5</accession>
<dbReference type="Proteomes" id="UP000298416">
    <property type="component" value="Unassembled WGS sequence"/>
</dbReference>
<keyword evidence="2" id="KW-1185">Reference proteome</keyword>
<dbReference type="AlphaFoldDB" id="A0A8X8X0I5"/>
<dbReference type="EMBL" id="PNBA02000013">
    <property type="protein sequence ID" value="KAG6404530.1"/>
    <property type="molecule type" value="Genomic_DNA"/>
</dbReference>
<evidence type="ECO:0000313" key="1">
    <source>
        <dbReference type="EMBL" id="KAG6404530.1"/>
    </source>
</evidence>
<comment type="caution">
    <text evidence="1">The sequence shown here is derived from an EMBL/GenBank/DDBJ whole genome shotgun (WGS) entry which is preliminary data.</text>
</comment>
<organism evidence="1">
    <name type="scientific">Salvia splendens</name>
    <name type="common">Scarlet sage</name>
    <dbReference type="NCBI Taxonomy" id="180675"/>
    <lineage>
        <taxon>Eukaryota</taxon>
        <taxon>Viridiplantae</taxon>
        <taxon>Streptophyta</taxon>
        <taxon>Embryophyta</taxon>
        <taxon>Tracheophyta</taxon>
        <taxon>Spermatophyta</taxon>
        <taxon>Magnoliopsida</taxon>
        <taxon>eudicotyledons</taxon>
        <taxon>Gunneridae</taxon>
        <taxon>Pentapetalae</taxon>
        <taxon>asterids</taxon>
        <taxon>lamiids</taxon>
        <taxon>Lamiales</taxon>
        <taxon>Lamiaceae</taxon>
        <taxon>Nepetoideae</taxon>
        <taxon>Mentheae</taxon>
        <taxon>Salviinae</taxon>
        <taxon>Salvia</taxon>
        <taxon>Salvia subgen. Calosphace</taxon>
        <taxon>core Calosphace</taxon>
    </lineage>
</organism>
<name>A0A8X8X0I5_SALSN</name>